<feature type="compositionally biased region" description="Polar residues" evidence="2">
    <location>
        <begin position="474"/>
        <end position="490"/>
    </location>
</feature>
<organism evidence="3 4">
    <name type="scientific">Brettanomyces naardenensis</name>
    <name type="common">Yeast</name>
    <dbReference type="NCBI Taxonomy" id="13370"/>
    <lineage>
        <taxon>Eukaryota</taxon>
        <taxon>Fungi</taxon>
        <taxon>Dikarya</taxon>
        <taxon>Ascomycota</taxon>
        <taxon>Saccharomycotina</taxon>
        <taxon>Pichiomycetes</taxon>
        <taxon>Pichiales</taxon>
        <taxon>Pichiaceae</taxon>
        <taxon>Brettanomyces</taxon>
    </lineage>
</organism>
<name>A0A448YGC6_BRENA</name>
<protein>
    <submittedName>
        <fullName evidence="3">DEKNAAC100492</fullName>
    </submittedName>
</protein>
<sequence length="531" mass="58823">MSGPPGNSKFESSFSLRRGVGSSNSSHTQELPVAKDEETTPDASPSQNKVPIEDGTASELKGTADLRYERGPSLEEGIPALKTTPAAEVRDSLPFLSSILKELTLEAGSALPQGSGVASISQNVRPSQREVPYLDVFNDPLHFLNKQEASHKQRLQQLEGIHEKSLSSGSNNVNATRREILSILNDLSQGRQAMREIYTKNSSEKKAELERLSERESKKKELLHTIAAIETNSSEGRTYKILLDKVGEVDTQIAELEAKLDNFKNQRRLISQELMETRSLLDAKVNAYVEVLKRLEISENSEIATLLRNDWPPRNPISRASAIENLRLQIEAINDIVDSSKEEEARYRDSFIYLSDVFDMLMKLEKTLGTFIQEGKSDMIANALLNTRDYLLERLLECESFHMDLIKPIISGEYSTIVEALKLVGIESSPEESFEEVKISDANWNRKSRSSSSVGSIPVPASFVHPTVTASTILASPDNSVDRTSSNGNGRSDAGVNNIVVKGSIISEKQAERKYANLLTKMKDSKGVKKD</sequence>
<dbReference type="Proteomes" id="UP000290900">
    <property type="component" value="Unassembled WGS sequence"/>
</dbReference>
<dbReference type="InParanoid" id="A0A448YGC6"/>
<evidence type="ECO:0000256" key="2">
    <source>
        <dbReference type="SAM" id="MobiDB-lite"/>
    </source>
</evidence>
<feature type="coiled-coil region" evidence="1">
    <location>
        <begin position="239"/>
        <end position="273"/>
    </location>
</feature>
<evidence type="ECO:0000256" key="1">
    <source>
        <dbReference type="SAM" id="Coils"/>
    </source>
</evidence>
<gene>
    <name evidence="3" type="ORF">BRENAR_LOCUS705</name>
</gene>
<feature type="region of interest" description="Disordered" evidence="2">
    <location>
        <begin position="474"/>
        <end position="495"/>
    </location>
</feature>
<dbReference type="STRING" id="13370.A0A448YGC6"/>
<reference evidence="3 4" key="1">
    <citation type="submission" date="2018-12" db="EMBL/GenBank/DDBJ databases">
        <authorList>
            <person name="Tiukova I."/>
            <person name="Dainat J."/>
        </authorList>
    </citation>
    <scope>NUCLEOTIDE SEQUENCE [LARGE SCALE GENOMIC DNA]</scope>
</reference>
<evidence type="ECO:0000313" key="4">
    <source>
        <dbReference type="Proteomes" id="UP000290900"/>
    </source>
</evidence>
<feature type="compositionally biased region" description="Basic and acidic residues" evidence="2">
    <location>
        <begin position="62"/>
        <end position="73"/>
    </location>
</feature>
<keyword evidence="4" id="KW-1185">Reference proteome</keyword>
<feature type="region of interest" description="Disordered" evidence="2">
    <location>
        <begin position="1"/>
        <end position="82"/>
    </location>
</feature>
<dbReference type="AlphaFoldDB" id="A0A448YGC6"/>
<keyword evidence="1" id="KW-0175">Coiled coil</keyword>
<proteinExistence type="predicted"/>
<dbReference type="OrthoDB" id="3993941at2759"/>
<feature type="compositionally biased region" description="Polar residues" evidence="2">
    <location>
        <begin position="9"/>
        <end position="29"/>
    </location>
</feature>
<dbReference type="EMBL" id="CAACVR010000001">
    <property type="protein sequence ID" value="VEU19970.1"/>
    <property type="molecule type" value="Genomic_DNA"/>
</dbReference>
<accession>A0A448YGC6</accession>
<evidence type="ECO:0000313" key="3">
    <source>
        <dbReference type="EMBL" id="VEU19970.1"/>
    </source>
</evidence>